<dbReference type="GO" id="GO:0000460">
    <property type="term" value="P:maturation of 5.8S rRNA"/>
    <property type="evidence" value="ECO:0007669"/>
    <property type="project" value="TreeGrafter"/>
</dbReference>
<feature type="compositionally biased region" description="Basic and acidic residues" evidence="1">
    <location>
        <begin position="325"/>
        <end position="336"/>
    </location>
</feature>
<evidence type="ECO:0000313" key="3">
    <source>
        <dbReference type="EMBL" id="CAJ0606540.1"/>
    </source>
</evidence>
<sequence length="593" mass="69523">MFGLPMSDDVWGFFIEKHEAAKPDDYVTHLEEWEWNWLSQVEALAREDLDLSDPFAPALHFALRCDEYWIVMHARRGFPAEPPALNCAYQQGFSFDWYVFGESEEQPSTLCDIVRLYREYCDVLDLTVSQLKLLENSFTSLIGYALHEEDKDCFAVKLSLKSAVDEVLTILVDWRNPLDFPRHLSSTNEKRFSDLNCDLWDGNDDLHVNIQRIINGQTEGSESARKEPVSIHMRTVMDRKNMEEKLALSPSNIAYLQAYINMTAKKKKLECKEEEDNNVDTAELVKHYEEVKKTPTVTKDEFRHLPKTERGVALRKALKKNKRARQAEREKLRETLGDAAPPKEVPKTIESTREYDVTMVQDDDEEVEHDEAHDEFASYFNRETTPKVLITMSPFAKKTTWKFCFELQKCIPNAEIFSRKGVPLKKVVKQSIARSYTDLIVVHEDHKRPNGIIFCHLPEGPTAYFKINSLRFTKDIPRTAETTSHYPEIILNNFNTRLGHTTARMFACLFPHDPKFTGRRVVTFHNQRDYVFFRHHRYEFKKEGQKAALVELGPRFTLRLKWLQKGTFDTKWGEFEWVLKRHEMETSRRRFFL</sequence>
<gene>
    <name evidence="3" type="ORF">CYNAS_LOCUS18523</name>
</gene>
<evidence type="ECO:0000256" key="1">
    <source>
        <dbReference type="SAM" id="MobiDB-lite"/>
    </source>
</evidence>
<dbReference type="SMART" id="SM00879">
    <property type="entry name" value="Brix"/>
    <property type="match status" value="1"/>
</dbReference>
<dbReference type="GO" id="GO:0042134">
    <property type="term" value="F:rRNA primary transcript binding"/>
    <property type="evidence" value="ECO:0007669"/>
    <property type="project" value="InterPro"/>
</dbReference>
<dbReference type="Proteomes" id="UP001176961">
    <property type="component" value="Unassembled WGS sequence"/>
</dbReference>
<dbReference type="PANTHER" id="PTHR22734:SF3">
    <property type="entry name" value="RIBOSOME PRODUCTION FACTOR 1"/>
    <property type="match status" value="1"/>
</dbReference>
<protein>
    <recommendedName>
        <fullName evidence="2">Brix domain-containing protein</fullName>
    </recommendedName>
</protein>
<feature type="domain" description="Brix" evidence="2">
    <location>
        <begin position="386"/>
        <end position="569"/>
    </location>
</feature>
<evidence type="ECO:0000259" key="2">
    <source>
        <dbReference type="PROSITE" id="PS50833"/>
    </source>
</evidence>
<dbReference type="AlphaFoldDB" id="A0AA36HA46"/>
<dbReference type="GO" id="GO:0005730">
    <property type="term" value="C:nucleolus"/>
    <property type="evidence" value="ECO:0007669"/>
    <property type="project" value="TreeGrafter"/>
</dbReference>
<dbReference type="GO" id="GO:0000470">
    <property type="term" value="P:maturation of LSU-rRNA"/>
    <property type="evidence" value="ECO:0007669"/>
    <property type="project" value="TreeGrafter"/>
</dbReference>
<reference evidence="3" key="1">
    <citation type="submission" date="2023-07" db="EMBL/GenBank/DDBJ databases">
        <authorList>
            <consortium name="CYATHOMIX"/>
        </authorList>
    </citation>
    <scope>NUCLEOTIDE SEQUENCE</scope>
    <source>
        <strain evidence="3">N/A</strain>
    </source>
</reference>
<dbReference type="FunFam" id="3.40.50.10480:FF:000002">
    <property type="entry name" value="Ribosome production factor 1"/>
    <property type="match status" value="1"/>
</dbReference>
<organism evidence="3 4">
    <name type="scientific">Cylicocyclus nassatus</name>
    <name type="common">Nematode worm</name>
    <dbReference type="NCBI Taxonomy" id="53992"/>
    <lineage>
        <taxon>Eukaryota</taxon>
        <taxon>Metazoa</taxon>
        <taxon>Ecdysozoa</taxon>
        <taxon>Nematoda</taxon>
        <taxon>Chromadorea</taxon>
        <taxon>Rhabditida</taxon>
        <taxon>Rhabditina</taxon>
        <taxon>Rhabditomorpha</taxon>
        <taxon>Strongyloidea</taxon>
        <taxon>Strongylidae</taxon>
        <taxon>Cylicocyclus</taxon>
    </lineage>
</organism>
<accession>A0AA36HA46</accession>
<dbReference type="SUPFAM" id="SSF52954">
    <property type="entry name" value="Class II aaRS ABD-related"/>
    <property type="match status" value="1"/>
</dbReference>
<comment type="caution">
    <text evidence="3">The sequence shown here is derived from an EMBL/GenBank/DDBJ whole genome shotgun (WGS) entry which is preliminary data.</text>
</comment>
<dbReference type="Pfam" id="PF04427">
    <property type="entry name" value="Brix"/>
    <property type="match status" value="1"/>
</dbReference>
<dbReference type="PANTHER" id="PTHR22734">
    <property type="entry name" value="U3 SMALL NUCLEOLAR RIBONUCLEOPROTEIN PROTEIN IMP4"/>
    <property type="match status" value="1"/>
</dbReference>
<proteinExistence type="predicted"/>
<dbReference type="EMBL" id="CATQJL010000316">
    <property type="protein sequence ID" value="CAJ0606540.1"/>
    <property type="molecule type" value="Genomic_DNA"/>
</dbReference>
<dbReference type="InterPro" id="IPR044281">
    <property type="entry name" value="IMP4/RPF1"/>
</dbReference>
<dbReference type="InterPro" id="IPR007109">
    <property type="entry name" value="Brix"/>
</dbReference>
<dbReference type="GO" id="GO:0030687">
    <property type="term" value="C:preribosome, large subunit precursor"/>
    <property type="evidence" value="ECO:0007669"/>
    <property type="project" value="TreeGrafter"/>
</dbReference>
<feature type="region of interest" description="Disordered" evidence="1">
    <location>
        <begin position="320"/>
        <end position="344"/>
    </location>
</feature>
<name>A0AA36HA46_CYLNA</name>
<evidence type="ECO:0000313" key="4">
    <source>
        <dbReference type="Proteomes" id="UP001176961"/>
    </source>
</evidence>
<keyword evidence="4" id="KW-1185">Reference proteome</keyword>
<dbReference type="PROSITE" id="PS50833">
    <property type="entry name" value="BRIX"/>
    <property type="match status" value="1"/>
</dbReference>
<dbReference type="Gene3D" id="3.40.50.10480">
    <property type="entry name" value="Probable brix-domain ribosomal biogenesis protein"/>
    <property type="match status" value="1"/>
</dbReference>